<dbReference type="AlphaFoldDB" id="A0A846XLI1"/>
<feature type="DNA-binding region" description="H-T-H motif" evidence="4">
    <location>
        <begin position="29"/>
        <end position="48"/>
    </location>
</feature>
<evidence type="ECO:0000313" key="7">
    <source>
        <dbReference type="Proteomes" id="UP000565715"/>
    </source>
</evidence>
<reference evidence="6 7" key="1">
    <citation type="submission" date="2020-04" db="EMBL/GenBank/DDBJ databases">
        <title>MicrobeNet Type strains.</title>
        <authorList>
            <person name="Nicholson A.C."/>
        </authorList>
    </citation>
    <scope>NUCLEOTIDE SEQUENCE [LARGE SCALE GENOMIC DNA]</scope>
    <source>
        <strain evidence="6 7">DSM 45078</strain>
    </source>
</reference>
<dbReference type="SUPFAM" id="SSF46689">
    <property type="entry name" value="Homeodomain-like"/>
    <property type="match status" value="1"/>
</dbReference>
<dbReference type="PRINTS" id="PR00455">
    <property type="entry name" value="HTHTETR"/>
</dbReference>
<gene>
    <name evidence="6" type="ORF">HGA13_27890</name>
</gene>
<accession>A0A846XLI1</accession>
<dbReference type="InterPro" id="IPR036271">
    <property type="entry name" value="Tet_transcr_reg_TetR-rel_C_sf"/>
</dbReference>
<dbReference type="Gene3D" id="1.10.10.60">
    <property type="entry name" value="Homeodomain-like"/>
    <property type="match status" value="1"/>
</dbReference>
<dbReference type="EMBL" id="JAAXOO010000007">
    <property type="protein sequence ID" value="NKY36862.1"/>
    <property type="molecule type" value="Genomic_DNA"/>
</dbReference>
<dbReference type="SUPFAM" id="SSF48498">
    <property type="entry name" value="Tetracyclin repressor-like, C-terminal domain"/>
    <property type="match status" value="1"/>
</dbReference>
<comment type="caution">
    <text evidence="6">The sequence shown here is derived from an EMBL/GenBank/DDBJ whole genome shotgun (WGS) entry which is preliminary data.</text>
</comment>
<dbReference type="Gene3D" id="1.10.357.10">
    <property type="entry name" value="Tetracycline Repressor, domain 2"/>
    <property type="match status" value="1"/>
</dbReference>
<keyword evidence="1" id="KW-0805">Transcription regulation</keyword>
<evidence type="ECO:0000256" key="3">
    <source>
        <dbReference type="ARBA" id="ARBA00023163"/>
    </source>
</evidence>
<keyword evidence="3" id="KW-0804">Transcription</keyword>
<evidence type="ECO:0000256" key="2">
    <source>
        <dbReference type="ARBA" id="ARBA00023125"/>
    </source>
</evidence>
<keyword evidence="7" id="KW-1185">Reference proteome</keyword>
<organism evidence="6 7">
    <name type="scientific">Nocardia speluncae</name>
    <dbReference type="NCBI Taxonomy" id="419477"/>
    <lineage>
        <taxon>Bacteria</taxon>
        <taxon>Bacillati</taxon>
        <taxon>Actinomycetota</taxon>
        <taxon>Actinomycetes</taxon>
        <taxon>Mycobacteriales</taxon>
        <taxon>Nocardiaceae</taxon>
        <taxon>Nocardia</taxon>
    </lineage>
</organism>
<dbReference type="InterPro" id="IPR009057">
    <property type="entry name" value="Homeodomain-like_sf"/>
</dbReference>
<evidence type="ECO:0000313" key="6">
    <source>
        <dbReference type="EMBL" id="NKY36862.1"/>
    </source>
</evidence>
<dbReference type="Pfam" id="PF00440">
    <property type="entry name" value="TetR_N"/>
    <property type="match status" value="1"/>
</dbReference>
<protein>
    <submittedName>
        <fullName evidence="6">TetR/AcrR family transcriptional regulator</fullName>
    </submittedName>
</protein>
<dbReference type="GO" id="GO:0003677">
    <property type="term" value="F:DNA binding"/>
    <property type="evidence" value="ECO:0007669"/>
    <property type="project" value="UniProtKB-UniRule"/>
</dbReference>
<keyword evidence="2 4" id="KW-0238">DNA-binding</keyword>
<dbReference type="Proteomes" id="UP000565715">
    <property type="component" value="Unassembled WGS sequence"/>
</dbReference>
<evidence type="ECO:0000259" key="5">
    <source>
        <dbReference type="PROSITE" id="PS50977"/>
    </source>
</evidence>
<dbReference type="PANTHER" id="PTHR47506">
    <property type="entry name" value="TRANSCRIPTIONAL REGULATORY PROTEIN"/>
    <property type="match status" value="1"/>
</dbReference>
<dbReference type="RefSeq" id="WP_068039456.1">
    <property type="nucleotide sequence ID" value="NZ_JAAXOO010000007.1"/>
</dbReference>
<dbReference type="InterPro" id="IPR001647">
    <property type="entry name" value="HTH_TetR"/>
</dbReference>
<evidence type="ECO:0000256" key="4">
    <source>
        <dbReference type="PROSITE-ProRule" id="PRU00335"/>
    </source>
</evidence>
<name>A0A846XLI1_9NOCA</name>
<dbReference type="Pfam" id="PF16925">
    <property type="entry name" value="TetR_C_13"/>
    <property type="match status" value="1"/>
</dbReference>
<feature type="domain" description="HTH tetR-type" evidence="5">
    <location>
        <begin position="6"/>
        <end position="66"/>
    </location>
</feature>
<dbReference type="PANTHER" id="PTHR47506:SF1">
    <property type="entry name" value="HTH-TYPE TRANSCRIPTIONAL REGULATOR YJDC"/>
    <property type="match status" value="1"/>
</dbReference>
<dbReference type="InterPro" id="IPR011075">
    <property type="entry name" value="TetR_C"/>
</dbReference>
<evidence type="ECO:0000256" key="1">
    <source>
        <dbReference type="ARBA" id="ARBA00023015"/>
    </source>
</evidence>
<dbReference type="PROSITE" id="PS50977">
    <property type="entry name" value="HTH_TETR_2"/>
    <property type="match status" value="1"/>
</dbReference>
<proteinExistence type="predicted"/>
<sequence length="207" mass="22082">MARPRSFDREQVIEAATRQFRQSGLHASSAEDLCRATGLGRSSLYNAFGSKDELFAQCLDAYLDRTLARAEEVIGDTAQGTLDRIEKLLRGVATEESERAGSGAPRGCLAVNTVTELADDPAYDACVERIGRDTAARLELLAAVLRAGQAAGEVTTSLSAEGLAAFVHSAVAGLRVASQGRVAVAWSDEMIAATLRALRPQRLIRYG</sequence>